<dbReference type="PANTHER" id="PTHR38926:SF5">
    <property type="entry name" value="F-BOX AND LEUCINE-RICH REPEAT PROTEIN 6"/>
    <property type="match status" value="1"/>
</dbReference>
<comment type="caution">
    <text evidence="2">The sequence shown here is derived from an EMBL/GenBank/DDBJ whole genome shotgun (WGS) entry which is preliminary data.</text>
</comment>
<accession>A0A9P5TQK0</accession>
<evidence type="ECO:0000313" key="3">
    <source>
        <dbReference type="Proteomes" id="UP000724874"/>
    </source>
</evidence>
<dbReference type="EMBL" id="JADNYJ010000022">
    <property type="protein sequence ID" value="KAF8905519.1"/>
    <property type="molecule type" value="Genomic_DNA"/>
</dbReference>
<keyword evidence="3" id="KW-1185">Reference proteome</keyword>
<evidence type="ECO:0000259" key="1">
    <source>
        <dbReference type="Pfam" id="PF12937"/>
    </source>
</evidence>
<dbReference type="Gene3D" id="3.80.10.10">
    <property type="entry name" value="Ribonuclease Inhibitor"/>
    <property type="match status" value="1"/>
</dbReference>
<dbReference type="Pfam" id="PF12937">
    <property type="entry name" value="F-box-like"/>
    <property type="match status" value="1"/>
</dbReference>
<dbReference type="OrthoDB" id="3038402at2759"/>
<sequence length="358" mass="40520">IDNLTDDILRDIFATFTNESWINRHYTPNQLLLAAVCRRWRNLVLDTPLLWTSIYIPSAVSFSFFERSQPALIDVCLNSISSGIQADSDLLSRTSEAIANHISRVRSLKVHVWESKEVYAVFHAWKDLEAVNLKNLTISSFNGSLNPPNTFPFPVFSSPTFTKFSFWQGGKSLSSLKLEGFGYQEFAPLPNLTSLEIDRLNTTPTEFRDLLTSCPLLDKLIIHHFGAPSYTTESSPPNQEIDASSLRIFAVKIDSGHFEDCTCVLPILSLQNLEYLEVVFPWTISDPHLSLITSQWKKLPNLRKFVIRGPSIWANDISFLSDLPKSTELEIMNFPVDAEVALTYVLNLSNLKSLIFDL</sequence>
<dbReference type="InterPro" id="IPR001810">
    <property type="entry name" value="F-box_dom"/>
</dbReference>
<dbReference type="SUPFAM" id="SSF52047">
    <property type="entry name" value="RNI-like"/>
    <property type="match status" value="1"/>
</dbReference>
<organism evidence="2 3">
    <name type="scientific">Gymnopilus junonius</name>
    <name type="common">Spectacular rustgill mushroom</name>
    <name type="synonym">Gymnopilus spectabilis subsp. junonius</name>
    <dbReference type="NCBI Taxonomy" id="109634"/>
    <lineage>
        <taxon>Eukaryota</taxon>
        <taxon>Fungi</taxon>
        <taxon>Dikarya</taxon>
        <taxon>Basidiomycota</taxon>
        <taxon>Agaricomycotina</taxon>
        <taxon>Agaricomycetes</taxon>
        <taxon>Agaricomycetidae</taxon>
        <taxon>Agaricales</taxon>
        <taxon>Agaricineae</taxon>
        <taxon>Hymenogastraceae</taxon>
        <taxon>Gymnopilus</taxon>
    </lineage>
</organism>
<name>A0A9P5TQK0_GYMJU</name>
<proteinExistence type="predicted"/>
<gene>
    <name evidence="2" type="ORF">CPB84DRAFT_1620037</name>
</gene>
<dbReference type="InterPro" id="IPR032675">
    <property type="entry name" value="LRR_dom_sf"/>
</dbReference>
<evidence type="ECO:0000313" key="2">
    <source>
        <dbReference type="EMBL" id="KAF8905519.1"/>
    </source>
</evidence>
<dbReference type="AlphaFoldDB" id="A0A9P5TQK0"/>
<dbReference type="PANTHER" id="PTHR38926">
    <property type="entry name" value="F-BOX DOMAIN CONTAINING PROTEIN, EXPRESSED"/>
    <property type="match status" value="1"/>
</dbReference>
<feature type="non-terminal residue" evidence="2">
    <location>
        <position position="358"/>
    </location>
</feature>
<feature type="domain" description="F-box" evidence="1">
    <location>
        <begin position="31"/>
        <end position="56"/>
    </location>
</feature>
<reference evidence="2" key="1">
    <citation type="submission" date="2020-11" db="EMBL/GenBank/DDBJ databases">
        <authorList>
            <consortium name="DOE Joint Genome Institute"/>
            <person name="Ahrendt S."/>
            <person name="Riley R."/>
            <person name="Andreopoulos W."/>
            <person name="LaButti K."/>
            <person name="Pangilinan J."/>
            <person name="Ruiz-duenas F.J."/>
            <person name="Barrasa J.M."/>
            <person name="Sanchez-Garcia M."/>
            <person name="Camarero S."/>
            <person name="Miyauchi S."/>
            <person name="Serrano A."/>
            <person name="Linde D."/>
            <person name="Babiker R."/>
            <person name="Drula E."/>
            <person name="Ayuso-Fernandez I."/>
            <person name="Pacheco R."/>
            <person name="Padilla G."/>
            <person name="Ferreira P."/>
            <person name="Barriuso J."/>
            <person name="Kellner H."/>
            <person name="Castanera R."/>
            <person name="Alfaro M."/>
            <person name="Ramirez L."/>
            <person name="Pisabarro A.G."/>
            <person name="Kuo A."/>
            <person name="Tritt A."/>
            <person name="Lipzen A."/>
            <person name="He G."/>
            <person name="Yan M."/>
            <person name="Ng V."/>
            <person name="Cullen D."/>
            <person name="Martin F."/>
            <person name="Rosso M.-N."/>
            <person name="Henrissat B."/>
            <person name="Hibbett D."/>
            <person name="Martinez A.T."/>
            <person name="Grigoriev I.V."/>
        </authorList>
    </citation>
    <scope>NUCLEOTIDE SEQUENCE</scope>
    <source>
        <strain evidence="2">AH 44721</strain>
    </source>
</reference>
<dbReference type="Gene3D" id="1.20.1280.50">
    <property type="match status" value="1"/>
</dbReference>
<protein>
    <recommendedName>
        <fullName evidence="1">F-box domain-containing protein</fullName>
    </recommendedName>
</protein>
<feature type="non-terminal residue" evidence="2">
    <location>
        <position position="1"/>
    </location>
</feature>
<dbReference type="Proteomes" id="UP000724874">
    <property type="component" value="Unassembled WGS sequence"/>
</dbReference>